<dbReference type="Gene3D" id="3.90.180.10">
    <property type="entry name" value="Medium-chain alcohol dehydrogenases, catalytic domain"/>
    <property type="match status" value="1"/>
</dbReference>
<dbReference type="Proteomes" id="UP000246077">
    <property type="component" value="Unassembled WGS sequence"/>
</dbReference>
<dbReference type="OrthoDB" id="9770544at2"/>
<dbReference type="AlphaFoldDB" id="A0A317E1H7"/>
<dbReference type="RefSeq" id="WP_109921601.1">
    <property type="nucleotide sequence ID" value="NZ_QGLF01000003.1"/>
</dbReference>
<dbReference type="SUPFAM" id="SSF51735">
    <property type="entry name" value="NAD(P)-binding Rossmann-fold domains"/>
    <property type="match status" value="1"/>
</dbReference>
<evidence type="ECO:0000313" key="9">
    <source>
        <dbReference type="Proteomes" id="UP000246077"/>
    </source>
</evidence>
<dbReference type="GO" id="GO:0008270">
    <property type="term" value="F:zinc ion binding"/>
    <property type="evidence" value="ECO:0007669"/>
    <property type="project" value="InterPro"/>
</dbReference>
<comment type="caution">
    <text evidence="8">The sequence shown here is derived from an EMBL/GenBank/DDBJ whole genome shotgun (WGS) entry which is preliminary data.</text>
</comment>
<comment type="similarity">
    <text evidence="2 6">Belongs to the zinc-containing alcohol dehydrogenase family.</text>
</comment>
<dbReference type="PANTHER" id="PTHR43350">
    <property type="entry name" value="NAD-DEPENDENT ALCOHOL DEHYDROGENASE"/>
    <property type="match status" value="1"/>
</dbReference>
<evidence type="ECO:0000256" key="4">
    <source>
        <dbReference type="ARBA" id="ARBA00022833"/>
    </source>
</evidence>
<proteinExistence type="inferred from homology"/>
<name>A0A317E1H7_9PROT</name>
<dbReference type="InterPro" id="IPR002328">
    <property type="entry name" value="ADH_Zn_CS"/>
</dbReference>
<keyword evidence="5" id="KW-0560">Oxidoreductase</keyword>
<feature type="domain" description="Enoyl reductase (ER)" evidence="7">
    <location>
        <begin position="30"/>
        <end position="382"/>
    </location>
</feature>
<dbReference type="PROSITE" id="PS00059">
    <property type="entry name" value="ADH_ZINC"/>
    <property type="match status" value="1"/>
</dbReference>
<sequence length="384" mass="39524">MSIADALRESPGADRGAVAGRAAVLSSPGGVFSIEEITLQKPRRDEILVRVAGVGVCHTDVVCRGDFPVPLPIVLGHEGAGVVEAVGAGVTRLRPGDHVVLSFDSCGACPNCARAAPSYCFNFMAANFGGVRPGDGSTPMSRRDGGAVNARFFGQSSFATHLIARERNAVAVPKDAPLDILGPLGCGIQTGAGSILNSLRVGRGDAVAIFGAGAVGLSAVMAARIAEAAHVIVVEPNPERRALALELGATAALDPRSTEDVVAAVKAAGPGGVTHALDTTGIPAVIGSAFQTLLPNGQLGLVGMPPPDAALPVNIMDMLARGVGVKAYVEGDSDPEIFIPQLVGYYLDGRLPFDRLVKRYRLEDINQAFDDTTTGKSIKPVLVI</sequence>
<reference evidence="9" key="1">
    <citation type="submission" date="2018-05" db="EMBL/GenBank/DDBJ databases">
        <title>Zavarzinia sp. HR-AS.</title>
        <authorList>
            <person name="Lee Y."/>
            <person name="Jeon C.O."/>
        </authorList>
    </citation>
    <scope>NUCLEOTIDE SEQUENCE [LARGE SCALE GENOMIC DNA]</scope>
    <source>
        <strain evidence="9">DSM 1231</strain>
    </source>
</reference>
<dbReference type="Gene3D" id="3.40.50.720">
    <property type="entry name" value="NAD(P)-binding Rossmann-like Domain"/>
    <property type="match status" value="1"/>
</dbReference>
<evidence type="ECO:0000256" key="1">
    <source>
        <dbReference type="ARBA" id="ARBA00001947"/>
    </source>
</evidence>
<accession>A0A317E1H7</accession>
<gene>
    <name evidence="8" type="ORF">DKG75_13280</name>
</gene>
<keyword evidence="3 6" id="KW-0479">Metal-binding</keyword>
<dbReference type="InterPro" id="IPR011032">
    <property type="entry name" value="GroES-like_sf"/>
</dbReference>
<dbReference type="Pfam" id="PF08240">
    <property type="entry name" value="ADH_N"/>
    <property type="match status" value="1"/>
</dbReference>
<dbReference type="InterPro" id="IPR036291">
    <property type="entry name" value="NAD(P)-bd_dom_sf"/>
</dbReference>
<evidence type="ECO:0000259" key="7">
    <source>
        <dbReference type="SMART" id="SM00829"/>
    </source>
</evidence>
<dbReference type="InterPro" id="IPR013154">
    <property type="entry name" value="ADH-like_N"/>
</dbReference>
<evidence type="ECO:0000313" key="8">
    <source>
        <dbReference type="EMBL" id="PWR20957.1"/>
    </source>
</evidence>
<evidence type="ECO:0000256" key="2">
    <source>
        <dbReference type="ARBA" id="ARBA00008072"/>
    </source>
</evidence>
<dbReference type="SUPFAM" id="SSF50129">
    <property type="entry name" value="GroES-like"/>
    <property type="match status" value="2"/>
</dbReference>
<dbReference type="Pfam" id="PF00107">
    <property type="entry name" value="ADH_zinc_N"/>
    <property type="match status" value="1"/>
</dbReference>
<comment type="cofactor">
    <cofactor evidence="1 6">
        <name>Zn(2+)</name>
        <dbReference type="ChEBI" id="CHEBI:29105"/>
    </cofactor>
</comment>
<dbReference type="EMBL" id="QGLF01000003">
    <property type="protein sequence ID" value="PWR20957.1"/>
    <property type="molecule type" value="Genomic_DNA"/>
</dbReference>
<keyword evidence="9" id="KW-1185">Reference proteome</keyword>
<dbReference type="CDD" id="cd08278">
    <property type="entry name" value="benzyl_alcohol_DH"/>
    <property type="match status" value="1"/>
</dbReference>
<dbReference type="InterPro" id="IPR020843">
    <property type="entry name" value="ER"/>
</dbReference>
<dbReference type="PANTHER" id="PTHR43350:SF21">
    <property type="entry name" value="S-NITROSOMYCOTHIOL REDUCTASE MSCR"/>
    <property type="match status" value="1"/>
</dbReference>
<evidence type="ECO:0000256" key="3">
    <source>
        <dbReference type="ARBA" id="ARBA00022723"/>
    </source>
</evidence>
<dbReference type="InterPro" id="IPR013149">
    <property type="entry name" value="ADH-like_C"/>
</dbReference>
<evidence type="ECO:0000256" key="5">
    <source>
        <dbReference type="ARBA" id="ARBA00023002"/>
    </source>
</evidence>
<protein>
    <submittedName>
        <fullName evidence="8">NAD(P)-dependent alcohol dehydrogenase</fullName>
    </submittedName>
</protein>
<evidence type="ECO:0000256" key="6">
    <source>
        <dbReference type="RuleBase" id="RU361277"/>
    </source>
</evidence>
<dbReference type="SMART" id="SM00829">
    <property type="entry name" value="PKS_ER"/>
    <property type="match status" value="1"/>
</dbReference>
<dbReference type="GO" id="GO:0016616">
    <property type="term" value="F:oxidoreductase activity, acting on the CH-OH group of donors, NAD or NADP as acceptor"/>
    <property type="evidence" value="ECO:0007669"/>
    <property type="project" value="UniProtKB-ARBA"/>
</dbReference>
<organism evidence="8 9">
    <name type="scientific">Zavarzinia compransoris</name>
    <dbReference type="NCBI Taxonomy" id="1264899"/>
    <lineage>
        <taxon>Bacteria</taxon>
        <taxon>Pseudomonadati</taxon>
        <taxon>Pseudomonadota</taxon>
        <taxon>Alphaproteobacteria</taxon>
        <taxon>Rhodospirillales</taxon>
        <taxon>Zavarziniaceae</taxon>
        <taxon>Zavarzinia</taxon>
    </lineage>
</organism>
<keyword evidence="4 6" id="KW-0862">Zinc</keyword>